<sequence>MAIRRADFARQISDLVQKGQSDRALEFIEFAKKAQEGTPETDTRKVGTNEETHDEISFLNELQENVLKVSKKQKTETV</sequence>
<evidence type="ECO:0000313" key="1">
    <source>
        <dbReference type="EMBL" id="KKW23343.1"/>
    </source>
</evidence>
<gene>
    <name evidence="1" type="ORF">UY67_C0024G0017</name>
</gene>
<protein>
    <submittedName>
        <fullName evidence="1">Uncharacterized protein</fullName>
    </submittedName>
</protein>
<proteinExistence type="predicted"/>
<dbReference type="Proteomes" id="UP000034273">
    <property type="component" value="Unassembled WGS sequence"/>
</dbReference>
<reference evidence="1 2" key="1">
    <citation type="journal article" date="2015" name="Nature">
        <title>rRNA introns, odd ribosomes, and small enigmatic genomes across a large radiation of phyla.</title>
        <authorList>
            <person name="Brown C.T."/>
            <person name="Hug L.A."/>
            <person name="Thomas B.C."/>
            <person name="Sharon I."/>
            <person name="Castelle C.J."/>
            <person name="Singh A."/>
            <person name="Wilkins M.J."/>
            <person name="Williams K.H."/>
            <person name="Banfield J.F."/>
        </authorList>
    </citation>
    <scope>NUCLEOTIDE SEQUENCE [LARGE SCALE GENOMIC DNA]</scope>
</reference>
<accession>A0A0G1WWQ0</accession>
<comment type="caution">
    <text evidence="1">The sequence shown here is derived from an EMBL/GenBank/DDBJ whole genome shotgun (WGS) entry which is preliminary data.</text>
</comment>
<dbReference type="AlphaFoldDB" id="A0A0G1WWQ0"/>
<organism evidence="1 2">
    <name type="scientific">Candidatus Kaiserbacteria bacterium GW2011_GWA2_52_12</name>
    <dbReference type="NCBI Taxonomy" id="1618671"/>
    <lineage>
        <taxon>Bacteria</taxon>
        <taxon>Candidatus Kaiseribacteriota</taxon>
    </lineage>
</organism>
<name>A0A0G1WWQ0_9BACT</name>
<evidence type="ECO:0000313" key="2">
    <source>
        <dbReference type="Proteomes" id="UP000034273"/>
    </source>
</evidence>
<dbReference type="EMBL" id="LCQW01000024">
    <property type="protein sequence ID" value="KKW23343.1"/>
    <property type="molecule type" value="Genomic_DNA"/>
</dbReference>